<organism evidence="3">
    <name type="scientific">Fagus sylvatica</name>
    <name type="common">Beechnut</name>
    <dbReference type="NCBI Taxonomy" id="28930"/>
    <lineage>
        <taxon>Eukaryota</taxon>
        <taxon>Viridiplantae</taxon>
        <taxon>Streptophyta</taxon>
        <taxon>Embryophyta</taxon>
        <taxon>Tracheophyta</taxon>
        <taxon>Spermatophyta</taxon>
        <taxon>Magnoliopsida</taxon>
        <taxon>eudicotyledons</taxon>
        <taxon>Gunneridae</taxon>
        <taxon>Pentapetalae</taxon>
        <taxon>rosids</taxon>
        <taxon>fabids</taxon>
        <taxon>Fagales</taxon>
        <taxon>Fagaceae</taxon>
        <taxon>Fagus</taxon>
    </lineage>
</organism>
<sequence length="415" mass="46691">MTYPTCIDYKKLGKKQYTLVARDSQRKLVTGLPDSSKARDVDFLVIMGNWQDPLLDCTLIPGKPDKKFIEKKTKFVEPKTVEYLLKKPCFVDCRGFPRSTPILLECVSSYNSFQDVPRVKDLRQVEVTVSRSGKSTEAIIEAVLVSKRKITVPLLVAPLVNPYFIPAISSSDIVLPEIRFSSLFDPTPKSTEEMLIQERLVSLGSVLEKSNPSPTSNVLATLTPHPGFTQGENVMKKIVKRKRGEEDDGEEVGEQQLMAPTKILKFPTPISKGKSTDGRPVDKEDSVMKNKDGHGGLVADAVGRSLLLLRDMKSWQENSSDHVIANLKRNSILFIQGIFEVGSRLLETESLLREALTENASLKELEKTASTRIQTVESQHKSVEARLMTAERQMRELKAKYDDEFNKFYKLRAEN</sequence>
<feature type="compositionally biased region" description="Basic and acidic residues" evidence="2">
    <location>
        <begin position="274"/>
        <end position="294"/>
    </location>
</feature>
<name>A0A2N9EH39_FAGSY</name>
<dbReference type="EMBL" id="OIVN01000086">
    <property type="protein sequence ID" value="SPC74001.1"/>
    <property type="molecule type" value="Genomic_DNA"/>
</dbReference>
<protein>
    <submittedName>
        <fullName evidence="3">Uncharacterized protein</fullName>
    </submittedName>
</protein>
<feature type="region of interest" description="Disordered" evidence="2">
    <location>
        <begin position="268"/>
        <end position="294"/>
    </location>
</feature>
<reference evidence="3" key="1">
    <citation type="submission" date="2018-02" db="EMBL/GenBank/DDBJ databases">
        <authorList>
            <person name="Cohen D.B."/>
            <person name="Kent A.D."/>
        </authorList>
    </citation>
    <scope>NUCLEOTIDE SEQUENCE</scope>
</reference>
<keyword evidence="1" id="KW-0175">Coiled coil</keyword>
<gene>
    <name evidence="3" type="ORF">FSB_LOCUS1883</name>
</gene>
<dbReference type="AlphaFoldDB" id="A0A2N9EH39"/>
<evidence type="ECO:0000256" key="1">
    <source>
        <dbReference type="SAM" id="Coils"/>
    </source>
</evidence>
<evidence type="ECO:0000256" key="2">
    <source>
        <dbReference type="SAM" id="MobiDB-lite"/>
    </source>
</evidence>
<feature type="coiled-coil region" evidence="1">
    <location>
        <begin position="373"/>
        <end position="407"/>
    </location>
</feature>
<accession>A0A2N9EH39</accession>
<evidence type="ECO:0000313" key="3">
    <source>
        <dbReference type="EMBL" id="SPC74001.1"/>
    </source>
</evidence>
<proteinExistence type="predicted"/>